<dbReference type="AlphaFoldDB" id="A0A7D5L326"/>
<feature type="domain" description="Halobacterial output" evidence="1">
    <location>
        <begin position="15"/>
        <end position="81"/>
    </location>
</feature>
<proteinExistence type="predicted"/>
<dbReference type="GeneID" id="56031113"/>
<evidence type="ECO:0000259" key="1">
    <source>
        <dbReference type="Pfam" id="PF18545"/>
    </source>
</evidence>
<protein>
    <recommendedName>
        <fullName evidence="1">Halobacterial output domain-containing protein</fullName>
    </recommendedName>
</protein>
<name>A0A7D5L326_9EURY</name>
<dbReference type="RefSeq" id="WP_179171417.1">
    <property type="nucleotide sequence ID" value="NZ_CP058531.1"/>
</dbReference>
<evidence type="ECO:0000313" key="3">
    <source>
        <dbReference type="Proteomes" id="UP000509750"/>
    </source>
</evidence>
<dbReference type="InterPro" id="IPR040624">
    <property type="entry name" value="HalOD1"/>
</dbReference>
<sequence>MREEDASSAKVAVPPVSERVLEAVAEEEGEQLVESDERLNDVVDPDALNKLLTDARADLTVEFSFLDYQILARGDGDVIVSA</sequence>
<dbReference type="EMBL" id="CP058531">
    <property type="protein sequence ID" value="QLG29843.1"/>
    <property type="molecule type" value="Genomic_DNA"/>
</dbReference>
<geneLocation type="plasmid" evidence="2 3">
    <name>unnamed2</name>
</geneLocation>
<gene>
    <name evidence="2" type="ORF">HUG10_19730</name>
</gene>
<keyword evidence="3" id="KW-1185">Reference proteome</keyword>
<dbReference type="Proteomes" id="UP000509750">
    <property type="component" value="Plasmid unnamed2"/>
</dbReference>
<evidence type="ECO:0000313" key="2">
    <source>
        <dbReference type="EMBL" id="QLG29843.1"/>
    </source>
</evidence>
<organism evidence="2 3">
    <name type="scientific">Halorarum halophilum</name>
    <dbReference type="NCBI Taxonomy" id="2743090"/>
    <lineage>
        <taxon>Archaea</taxon>
        <taxon>Methanobacteriati</taxon>
        <taxon>Methanobacteriota</taxon>
        <taxon>Stenosarchaea group</taxon>
        <taxon>Halobacteria</taxon>
        <taxon>Halobacteriales</taxon>
        <taxon>Haloferacaceae</taxon>
        <taxon>Halorarum</taxon>
    </lineage>
</organism>
<dbReference type="KEGG" id="halg:HUG10_19730"/>
<dbReference type="Pfam" id="PF18545">
    <property type="entry name" value="HalOD1"/>
    <property type="match status" value="1"/>
</dbReference>
<accession>A0A7D5L326</accession>
<keyword evidence="2" id="KW-0614">Plasmid</keyword>
<reference evidence="2 3" key="1">
    <citation type="submission" date="2020-07" db="EMBL/GenBank/DDBJ databases">
        <title>Gai3-2, isolated from salt lake.</title>
        <authorList>
            <person name="Cui H."/>
            <person name="Shi X."/>
        </authorList>
    </citation>
    <scope>NUCLEOTIDE SEQUENCE [LARGE SCALE GENOMIC DNA]</scope>
    <source>
        <strain evidence="2 3">Gai3-2</strain>
        <plasmid evidence="2 3">unnamed2</plasmid>
    </source>
</reference>